<evidence type="ECO:0000313" key="2">
    <source>
        <dbReference type="EMBL" id="KAJ1099778.1"/>
    </source>
</evidence>
<protein>
    <submittedName>
        <fullName evidence="2">Uncharacterized protein</fullName>
    </submittedName>
</protein>
<comment type="caution">
    <text evidence="2">The sequence shown here is derived from an EMBL/GenBank/DDBJ whole genome shotgun (WGS) entry which is preliminary data.</text>
</comment>
<feature type="compositionally biased region" description="Gly residues" evidence="1">
    <location>
        <begin position="9"/>
        <end position="19"/>
    </location>
</feature>
<gene>
    <name evidence="2" type="ORF">NDU88_004874</name>
</gene>
<proteinExistence type="predicted"/>
<reference evidence="2" key="1">
    <citation type="journal article" date="2022" name="bioRxiv">
        <title>Sequencing and chromosome-scale assembly of the giantPleurodeles waltlgenome.</title>
        <authorList>
            <person name="Brown T."/>
            <person name="Elewa A."/>
            <person name="Iarovenko S."/>
            <person name="Subramanian E."/>
            <person name="Araus A.J."/>
            <person name="Petzold A."/>
            <person name="Susuki M."/>
            <person name="Suzuki K.-i.T."/>
            <person name="Hayashi T."/>
            <person name="Toyoda A."/>
            <person name="Oliveira C."/>
            <person name="Osipova E."/>
            <person name="Leigh N.D."/>
            <person name="Simon A."/>
            <person name="Yun M.H."/>
        </authorList>
    </citation>
    <scope>NUCLEOTIDE SEQUENCE</scope>
    <source>
        <strain evidence="2">20211129_DDA</strain>
        <tissue evidence="2">Liver</tissue>
    </source>
</reference>
<dbReference type="EMBL" id="JANPWB010000014">
    <property type="protein sequence ID" value="KAJ1099778.1"/>
    <property type="molecule type" value="Genomic_DNA"/>
</dbReference>
<sequence>MEGRFAAGKGRGLDGGLGQSRGIQRANISGEEFKGPLREDEASEGRTSHQGFERRERVGRVLSAQQASVLFFKWFCHSDSGELGMARHSQEEEKVVPWAASWIKADKMGVAALERSSTGQELLREGRFQATFNIPRHLTLILWQRGEKALYNPTDQWLPEYTIQEHPGVKKGKQGHHGQRILREAYTL</sequence>
<dbReference type="AlphaFoldDB" id="A0AAV7MF94"/>
<evidence type="ECO:0000313" key="3">
    <source>
        <dbReference type="Proteomes" id="UP001066276"/>
    </source>
</evidence>
<organism evidence="2 3">
    <name type="scientific">Pleurodeles waltl</name>
    <name type="common">Iberian ribbed newt</name>
    <dbReference type="NCBI Taxonomy" id="8319"/>
    <lineage>
        <taxon>Eukaryota</taxon>
        <taxon>Metazoa</taxon>
        <taxon>Chordata</taxon>
        <taxon>Craniata</taxon>
        <taxon>Vertebrata</taxon>
        <taxon>Euteleostomi</taxon>
        <taxon>Amphibia</taxon>
        <taxon>Batrachia</taxon>
        <taxon>Caudata</taxon>
        <taxon>Salamandroidea</taxon>
        <taxon>Salamandridae</taxon>
        <taxon>Pleurodelinae</taxon>
        <taxon>Pleurodeles</taxon>
    </lineage>
</organism>
<feature type="region of interest" description="Disordered" evidence="1">
    <location>
        <begin position="1"/>
        <end position="53"/>
    </location>
</feature>
<feature type="compositionally biased region" description="Basic and acidic residues" evidence="1">
    <location>
        <begin position="31"/>
        <end position="53"/>
    </location>
</feature>
<keyword evidence="3" id="KW-1185">Reference proteome</keyword>
<evidence type="ECO:0000256" key="1">
    <source>
        <dbReference type="SAM" id="MobiDB-lite"/>
    </source>
</evidence>
<accession>A0AAV7MF94</accession>
<dbReference type="Proteomes" id="UP001066276">
    <property type="component" value="Chromosome 10"/>
</dbReference>
<name>A0AAV7MF94_PLEWA</name>